<dbReference type="Pfam" id="PF00149">
    <property type="entry name" value="Metallophos"/>
    <property type="match status" value="1"/>
</dbReference>
<organism evidence="2 3">
    <name type="scientific">Grifola frondosa</name>
    <name type="common">Maitake</name>
    <name type="synonym">Polyporus frondosus</name>
    <dbReference type="NCBI Taxonomy" id="5627"/>
    <lineage>
        <taxon>Eukaryota</taxon>
        <taxon>Fungi</taxon>
        <taxon>Dikarya</taxon>
        <taxon>Basidiomycota</taxon>
        <taxon>Agaricomycotina</taxon>
        <taxon>Agaricomycetes</taxon>
        <taxon>Polyporales</taxon>
        <taxon>Grifolaceae</taxon>
        <taxon>Grifola</taxon>
    </lineage>
</organism>
<keyword evidence="3" id="KW-1185">Reference proteome</keyword>
<dbReference type="InterPro" id="IPR029052">
    <property type="entry name" value="Metallo-depent_PP-like"/>
</dbReference>
<dbReference type="OrthoDB" id="630188at2759"/>
<feature type="domain" description="Calcineurin-like phosphoesterase" evidence="1">
    <location>
        <begin position="65"/>
        <end position="212"/>
    </location>
</feature>
<dbReference type="PANTHER" id="PTHR12905">
    <property type="entry name" value="METALLOPHOSPHOESTERASE"/>
    <property type="match status" value="1"/>
</dbReference>
<sequence length="279" mass="31472">MDNLDVHIDPRIDAASTTSNDPILTYPTVVVHERYDISNPPPLPSPEWTRFVCISDTHTHTFPVPHGHVLLHGGDLTSTGKYDQMEKTMEWLEELPHHHKIIIAGNHDLSLDNHDDWYIKNFHRWHSSKPEDVTCIRDLVKGERARNARVTYLEDEKFEFQTKPDGRTCLTHGPPFQILDRTVGGDHVGCEALRARLPELRPRVHVFGHIHEGHGALLQEWRSSGTPGDDAGNQGGCTVFVNAANWPMGDKARREAFAGRIPFGQGPFQPIIVDLFDTA</sequence>
<evidence type="ECO:0000313" key="3">
    <source>
        <dbReference type="Proteomes" id="UP000092993"/>
    </source>
</evidence>
<dbReference type="Gene3D" id="3.60.21.10">
    <property type="match status" value="2"/>
</dbReference>
<name>A0A1C7M083_GRIFR</name>
<dbReference type="GO" id="GO:0016787">
    <property type="term" value="F:hydrolase activity"/>
    <property type="evidence" value="ECO:0007669"/>
    <property type="project" value="InterPro"/>
</dbReference>
<dbReference type="EMBL" id="LUGG01000014">
    <property type="protein sequence ID" value="OBZ70361.1"/>
    <property type="molecule type" value="Genomic_DNA"/>
</dbReference>
<gene>
    <name evidence="2" type="primary">MPPED1_1</name>
    <name evidence="2" type="ORF">A0H81_09829</name>
</gene>
<dbReference type="SUPFAM" id="SSF56300">
    <property type="entry name" value="Metallo-dependent phosphatases"/>
    <property type="match status" value="1"/>
</dbReference>
<dbReference type="AlphaFoldDB" id="A0A1C7M083"/>
<proteinExistence type="predicted"/>
<evidence type="ECO:0000313" key="2">
    <source>
        <dbReference type="EMBL" id="OBZ70361.1"/>
    </source>
</evidence>
<dbReference type="PANTHER" id="PTHR12905:SF0">
    <property type="entry name" value="CALCINEURIN-LIKE PHOSPHOESTERASE DOMAIN-CONTAINING PROTEIN"/>
    <property type="match status" value="1"/>
</dbReference>
<accession>A0A1C7M083</accession>
<reference evidence="2 3" key="1">
    <citation type="submission" date="2016-03" db="EMBL/GenBank/DDBJ databases">
        <title>Whole genome sequencing of Grifola frondosa 9006-11.</title>
        <authorList>
            <person name="Min B."/>
            <person name="Park H."/>
            <person name="Kim J.-G."/>
            <person name="Cho H."/>
            <person name="Oh Y.-L."/>
            <person name="Kong W.-S."/>
            <person name="Choi I.-G."/>
        </authorList>
    </citation>
    <scope>NUCLEOTIDE SEQUENCE [LARGE SCALE GENOMIC DNA]</scope>
    <source>
        <strain evidence="2 3">9006-11</strain>
    </source>
</reference>
<comment type="caution">
    <text evidence="2">The sequence shown here is derived from an EMBL/GenBank/DDBJ whole genome shotgun (WGS) entry which is preliminary data.</text>
</comment>
<dbReference type="InterPro" id="IPR004843">
    <property type="entry name" value="Calcineurin-like_PHP"/>
</dbReference>
<protein>
    <submittedName>
        <fullName evidence="2">Metallophosphoesterase domain-containing protein 1</fullName>
    </submittedName>
</protein>
<dbReference type="InterPro" id="IPR051693">
    <property type="entry name" value="UPF0046_metallophosphoest"/>
</dbReference>
<dbReference type="CDD" id="cd07379">
    <property type="entry name" value="MPP_239FB"/>
    <property type="match status" value="1"/>
</dbReference>
<evidence type="ECO:0000259" key="1">
    <source>
        <dbReference type="Pfam" id="PF00149"/>
    </source>
</evidence>
<dbReference type="OMA" id="IHPLTAD"/>
<dbReference type="Proteomes" id="UP000092993">
    <property type="component" value="Unassembled WGS sequence"/>
</dbReference>